<dbReference type="GO" id="GO:0032259">
    <property type="term" value="P:methylation"/>
    <property type="evidence" value="ECO:0007669"/>
    <property type="project" value="UniProtKB-KW"/>
</dbReference>
<reference evidence="5" key="1">
    <citation type="journal article" date="2021" name="Sci. Rep.">
        <title>Diploid genomic architecture of Nitzschia inconspicua, an elite biomass production diatom.</title>
        <authorList>
            <person name="Oliver A."/>
            <person name="Podell S."/>
            <person name="Pinowska A."/>
            <person name="Traller J.C."/>
            <person name="Smith S.R."/>
            <person name="McClure R."/>
            <person name="Beliaev A."/>
            <person name="Bohutskyi P."/>
            <person name="Hill E.A."/>
            <person name="Rabines A."/>
            <person name="Zheng H."/>
            <person name="Allen L.Z."/>
            <person name="Kuo A."/>
            <person name="Grigoriev I.V."/>
            <person name="Allen A.E."/>
            <person name="Hazlebeck D."/>
            <person name="Allen E.E."/>
        </authorList>
    </citation>
    <scope>NUCLEOTIDE SEQUENCE</scope>
    <source>
        <strain evidence="5">Hildebrandi</strain>
    </source>
</reference>
<feature type="domain" description="tRNA/rRNA methyltransferase SpoU type" evidence="4">
    <location>
        <begin position="269"/>
        <end position="418"/>
    </location>
</feature>
<evidence type="ECO:0000256" key="3">
    <source>
        <dbReference type="SAM" id="MobiDB-lite"/>
    </source>
</evidence>
<feature type="region of interest" description="Disordered" evidence="3">
    <location>
        <begin position="68"/>
        <end position="91"/>
    </location>
</feature>
<evidence type="ECO:0000259" key="4">
    <source>
        <dbReference type="Pfam" id="PF00588"/>
    </source>
</evidence>
<dbReference type="GO" id="GO:0006396">
    <property type="term" value="P:RNA processing"/>
    <property type="evidence" value="ECO:0007669"/>
    <property type="project" value="InterPro"/>
</dbReference>
<dbReference type="InterPro" id="IPR001537">
    <property type="entry name" value="SpoU_MeTrfase"/>
</dbReference>
<feature type="compositionally biased region" description="Basic and acidic residues" evidence="3">
    <location>
        <begin position="21"/>
        <end position="38"/>
    </location>
</feature>
<dbReference type="AlphaFoldDB" id="A0A9K3KLR7"/>
<accession>A0A9K3KLR7</accession>
<feature type="region of interest" description="Disordered" evidence="3">
    <location>
        <begin position="1"/>
        <end position="53"/>
    </location>
</feature>
<evidence type="ECO:0000256" key="2">
    <source>
        <dbReference type="ARBA" id="ARBA00022679"/>
    </source>
</evidence>
<dbReference type="PANTHER" id="PTHR43191:SF2">
    <property type="entry name" value="RRNA METHYLTRANSFERASE 3, MITOCHONDRIAL"/>
    <property type="match status" value="1"/>
</dbReference>
<evidence type="ECO:0000313" key="6">
    <source>
        <dbReference type="Proteomes" id="UP000693970"/>
    </source>
</evidence>
<dbReference type="Proteomes" id="UP000693970">
    <property type="component" value="Unassembled WGS sequence"/>
</dbReference>
<sequence>MTKQHDEENQGKRTKTAHGPAVREEKRRKWQVKQERQNHQNKRKRVEDHQDPVSSWCQENAGFATLVTEEDIDSIRNENKDGDQKGERSDRHEDLALHLAPFWDVQDLATDTANQVLTPTKTAANTKRLFIAEGTETVRILLQQQRQRLNSTSSAVELELAPIELKSIFVKPSVLLDEPVRLVTDVQAAMVDTISNGNAGVIKCNTMNDHQPKFHVLVGRSESVLSQVAGFPVKRGALACGVCPTDRTEAWLNDYISHKLSSSTDPLRILALDGICDTANLGSMIRTASVLGINVVVVSNNTCDVWYRRTIRVSMGHVFLVPVVRVQNLAIFLEKWKQTAVDRSLTSFAAVVQKDDDTVTLERMGSSSVPSAWCCVMGNEGNGISEKVIDVCTKRLRIDMTDGVDSLSVPIATGILLHGLREREKRD</sequence>
<protein>
    <submittedName>
        <fullName evidence="5">SpoU rRNA methylase family protein</fullName>
    </submittedName>
</protein>
<reference evidence="5" key="2">
    <citation type="submission" date="2021-04" db="EMBL/GenBank/DDBJ databases">
        <authorList>
            <person name="Podell S."/>
        </authorList>
    </citation>
    <scope>NUCLEOTIDE SEQUENCE</scope>
    <source>
        <strain evidence="5">Hildebrandi</strain>
    </source>
</reference>
<proteinExistence type="predicted"/>
<dbReference type="GO" id="GO:0003723">
    <property type="term" value="F:RNA binding"/>
    <property type="evidence" value="ECO:0007669"/>
    <property type="project" value="InterPro"/>
</dbReference>
<name>A0A9K3KLR7_9STRA</name>
<organism evidence="5 6">
    <name type="scientific">Nitzschia inconspicua</name>
    <dbReference type="NCBI Taxonomy" id="303405"/>
    <lineage>
        <taxon>Eukaryota</taxon>
        <taxon>Sar</taxon>
        <taxon>Stramenopiles</taxon>
        <taxon>Ochrophyta</taxon>
        <taxon>Bacillariophyta</taxon>
        <taxon>Bacillariophyceae</taxon>
        <taxon>Bacillariophycidae</taxon>
        <taxon>Bacillariales</taxon>
        <taxon>Bacillariaceae</taxon>
        <taxon>Nitzschia</taxon>
    </lineage>
</organism>
<dbReference type="Pfam" id="PF00588">
    <property type="entry name" value="SpoU_methylase"/>
    <property type="match status" value="1"/>
</dbReference>
<gene>
    <name evidence="5" type="ORF">IV203_005096</name>
</gene>
<feature type="compositionally biased region" description="Basic and acidic residues" evidence="3">
    <location>
        <begin position="73"/>
        <end position="91"/>
    </location>
</feature>
<keyword evidence="6" id="KW-1185">Reference proteome</keyword>
<evidence type="ECO:0000313" key="5">
    <source>
        <dbReference type="EMBL" id="KAG7346028.1"/>
    </source>
</evidence>
<dbReference type="InterPro" id="IPR051259">
    <property type="entry name" value="rRNA_Methyltransferase"/>
</dbReference>
<feature type="compositionally biased region" description="Basic and acidic residues" evidence="3">
    <location>
        <begin position="1"/>
        <end position="11"/>
    </location>
</feature>
<keyword evidence="1 5" id="KW-0489">Methyltransferase</keyword>
<dbReference type="EMBL" id="JAGRRH010000021">
    <property type="protein sequence ID" value="KAG7346028.1"/>
    <property type="molecule type" value="Genomic_DNA"/>
</dbReference>
<dbReference type="PANTHER" id="PTHR43191">
    <property type="entry name" value="RRNA METHYLTRANSFERASE 3"/>
    <property type="match status" value="1"/>
</dbReference>
<keyword evidence="2" id="KW-0808">Transferase</keyword>
<dbReference type="CDD" id="cd18095">
    <property type="entry name" value="SpoU-like_rRNA-MTase"/>
    <property type="match status" value="1"/>
</dbReference>
<dbReference type="OrthoDB" id="270651at2759"/>
<evidence type="ECO:0000256" key="1">
    <source>
        <dbReference type="ARBA" id="ARBA00022603"/>
    </source>
</evidence>
<comment type="caution">
    <text evidence="5">The sequence shown here is derived from an EMBL/GenBank/DDBJ whole genome shotgun (WGS) entry which is preliminary data.</text>
</comment>
<dbReference type="GO" id="GO:0008173">
    <property type="term" value="F:RNA methyltransferase activity"/>
    <property type="evidence" value="ECO:0007669"/>
    <property type="project" value="InterPro"/>
</dbReference>